<dbReference type="PANTHER" id="PTHR40254:SF1">
    <property type="entry name" value="BLR0577 PROTEIN"/>
    <property type="match status" value="1"/>
</dbReference>
<dbReference type="Proteomes" id="UP000233276">
    <property type="component" value="Chromosome"/>
</dbReference>
<dbReference type="KEGG" id="mhos:CXR34_13225"/>
<evidence type="ECO:0000259" key="1">
    <source>
        <dbReference type="Pfam" id="PF13454"/>
    </source>
</evidence>
<proteinExistence type="predicted"/>
<dbReference type="Pfam" id="PF13454">
    <property type="entry name" value="NAD_binding_9"/>
    <property type="match status" value="1"/>
</dbReference>
<protein>
    <submittedName>
        <fullName evidence="2">Adenylate cyclase</fullName>
    </submittedName>
</protein>
<reference evidence="2 3" key="1">
    <citation type="submission" date="2017-12" db="EMBL/GenBank/DDBJ databases">
        <title>Isolation and characterization of estrogens degradatiion strain Microbacterium hominis SJTG1.</title>
        <authorList>
            <person name="Xiong W."/>
            <person name="Yin C."/>
            <person name="Zheng D."/>
            <person name="Liang R."/>
        </authorList>
    </citation>
    <scope>NUCLEOTIDE SEQUENCE [LARGE SCALE GENOMIC DNA]</scope>
    <source>
        <strain evidence="2 3">SJTG1</strain>
    </source>
</reference>
<dbReference type="InterPro" id="IPR052189">
    <property type="entry name" value="L-asp_N-monooxygenase_NS-form"/>
</dbReference>
<dbReference type="AlphaFoldDB" id="A0A2K9DWT3"/>
<dbReference type="PANTHER" id="PTHR40254">
    <property type="entry name" value="BLR0577 PROTEIN"/>
    <property type="match status" value="1"/>
</dbReference>
<dbReference type="Gene3D" id="3.50.50.60">
    <property type="entry name" value="FAD/NAD(P)-binding domain"/>
    <property type="match status" value="1"/>
</dbReference>
<accession>A0A2K9DWT3</accession>
<dbReference type="RefSeq" id="WP_101306648.1">
    <property type="nucleotide sequence ID" value="NZ_CP025299.1"/>
</dbReference>
<dbReference type="SUPFAM" id="SSF51905">
    <property type="entry name" value="FAD/NAD(P)-binding domain"/>
    <property type="match status" value="1"/>
</dbReference>
<name>A0A2K9DWT3_9MICO</name>
<evidence type="ECO:0000313" key="3">
    <source>
        <dbReference type="Proteomes" id="UP000233276"/>
    </source>
</evidence>
<dbReference type="EMBL" id="CP025299">
    <property type="protein sequence ID" value="AUG30314.1"/>
    <property type="molecule type" value="Genomic_DNA"/>
</dbReference>
<dbReference type="InterPro" id="IPR038732">
    <property type="entry name" value="HpyO/CreE_NAD-binding"/>
</dbReference>
<dbReference type="InterPro" id="IPR036188">
    <property type="entry name" value="FAD/NAD-bd_sf"/>
</dbReference>
<evidence type="ECO:0000313" key="2">
    <source>
        <dbReference type="EMBL" id="AUG30314.1"/>
    </source>
</evidence>
<gene>
    <name evidence="2" type="ORF">CXR34_13225</name>
</gene>
<feature type="domain" description="FAD-dependent urate hydroxylase HpyO/Asp monooxygenase CreE-like FAD/NAD(P)-binding" evidence="1">
    <location>
        <begin position="6"/>
        <end position="183"/>
    </location>
</feature>
<sequence length="647" mass="68844">MTSRLVIVGGGPRAIMLLERIVARSDAASDLRIDLVDPHPLGAGRIWRRAQSPLLKLNSMAQDVTVFTDETCSIEGPVVAGPSLIEWAQSWREGLLADVEIDDEVVAAEARALTGDAFPTRRLQSFYLEWFARRVVAAAPEGVVIRTHVDEVTEVRAVGAEWEVALASGGTLPADAVVYAIGHVASAPAAGSPTAVLADAARRAGLDYIPPAFTADLDLDGVPAAADVIVRGLGLAAVDLVVLLTQGRGGRFERAADGLRYVPSGREPRLHLGSRRGVPYRSKVSSQLRGEAPRREVLTPTAIAALAAPGDDGRLLDFERDAWPLIARELLHGHYRELFTGYPDRVAGTWEHARALLSTHAWDDPALHAALAALVTDPLDRLDIAALDRPFAGAVFRDGDDAHDAVVAHIRGDLHLRTAPERSPAQGLFFAILLSFLALSEIPAERWNARSRADLLPVRWHTFFSYVASGPPAHRLEELLALADAGIVRFLGPDLEIAIDAGGPSGASFAASSPSRPGATRARTLVDAWLPPSDAATSDSAALRQLATVHGTVLRVADGERTLTIGRVVVDADGRVRRADGAVYDALFAIGPFTSHPEGGAFTRPRSDALSFRQTDRVAGALLARLAGSRGGPREAADAGIPELSRS</sequence>
<organism evidence="2 3">
    <name type="scientific">Microbacterium hominis</name>
    <dbReference type="NCBI Taxonomy" id="162426"/>
    <lineage>
        <taxon>Bacteria</taxon>
        <taxon>Bacillati</taxon>
        <taxon>Actinomycetota</taxon>
        <taxon>Actinomycetes</taxon>
        <taxon>Micrococcales</taxon>
        <taxon>Microbacteriaceae</taxon>
        <taxon>Microbacterium</taxon>
    </lineage>
</organism>